<keyword evidence="2" id="KW-0479">Metal-binding</keyword>
<dbReference type="AlphaFoldDB" id="A0A3Q9J2G4"/>
<accession>A0A3Q9J2G4</accession>
<feature type="signal peptide" evidence="3">
    <location>
        <begin position="1"/>
        <end position="21"/>
    </location>
</feature>
<organism evidence="4 5">
    <name type="scientific">Microbacterium lemovicicum</name>
    <dbReference type="NCBI Taxonomy" id="1072463"/>
    <lineage>
        <taxon>Bacteria</taxon>
        <taxon>Bacillati</taxon>
        <taxon>Actinomycetota</taxon>
        <taxon>Actinomycetes</taxon>
        <taxon>Micrococcales</taxon>
        <taxon>Microbacteriaceae</taxon>
        <taxon>Microbacterium</taxon>
    </lineage>
</organism>
<feature type="binding site" evidence="2">
    <location>
        <position position="241"/>
    </location>
    <ligand>
        <name>Fe cation</name>
        <dbReference type="ChEBI" id="CHEBI:24875"/>
    </ligand>
</feature>
<dbReference type="PIRSF" id="PIRSF002825">
    <property type="entry name" value="CfbpA"/>
    <property type="match status" value="1"/>
</dbReference>
<dbReference type="Pfam" id="PF13343">
    <property type="entry name" value="SBP_bac_6"/>
    <property type="match status" value="1"/>
</dbReference>
<dbReference type="Gene3D" id="3.40.190.10">
    <property type="entry name" value="Periplasmic binding protein-like II"/>
    <property type="match status" value="2"/>
</dbReference>
<reference evidence="4 5" key="1">
    <citation type="submission" date="2018-08" db="EMBL/GenBank/DDBJ databases">
        <title>Microbacterium lemovicicum sp. nov., a bacterium isolated from a natural uranium-rich soil.</title>
        <authorList>
            <person name="ORTET P."/>
        </authorList>
    </citation>
    <scope>NUCLEOTIDE SEQUENCE [LARGE SCALE GENOMIC DNA]</scope>
    <source>
        <strain evidence="4 5">Viu22</strain>
    </source>
</reference>
<dbReference type="KEGG" id="mlv:CVS47_02469"/>
<dbReference type="GO" id="GO:0046872">
    <property type="term" value="F:metal ion binding"/>
    <property type="evidence" value="ECO:0007669"/>
    <property type="project" value="UniProtKB-KW"/>
</dbReference>
<evidence type="ECO:0000313" key="5">
    <source>
        <dbReference type="Proteomes" id="UP000276888"/>
    </source>
</evidence>
<keyword evidence="1 3" id="KW-0732">Signal</keyword>
<keyword evidence="2" id="KW-0408">Iron</keyword>
<dbReference type="OrthoDB" id="9769567at2"/>
<dbReference type="InterPro" id="IPR026045">
    <property type="entry name" value="Ferric-bd"/>
</dbReference>
<dbReference type="PANTHER" id="PTHR30006">
    <property type="entry name" value="THIAMINE-BINDING PERIPLASMIC PROTEIN-RELATED"/>
    <property type="match status" value="1"/>
</dbReference>
<dbReference type="SUPFAM" id="SSF53850">
    <property type="entry name" value="Periplasmic binding protein-like II"/>
    <property type="match status" value="1"/>
</dbReference>
<evidence type="ECO:0000256" key="1">
    <source>
        <dbReference type="ARBA" id="ARBA00022729"/>
    </source>
</evidence>
<protein>
    <submittedName>
        <fullName evidence="4">Fe(3+)-binding periplasmic protein</fullName>
    </submittedName>
</protein>
<keyword evidence="5" id="KW-1185">Reference proteome</keyword>
<dbReference type="EMBL" id="CP031423">
    <property type="protein sequence ID" value="AZS37822.1"/>
    <property type="molecule type" value="Genomic_DNA"/>
</dbReference>
<feature type="chain" id="PRO_5018788015" evidence="3">
    <location>
        <begin position="22"/>
        <end position="354"/>
    </location>
</feature>
<sequence length="354" mass="36823">MRTSRLTVILLAASLALTGCAAGSTAGGSAAGGATPGGDAATGGDGADLVVYVGRNEDHVRPLVEAFEESTGLQVDARYGSTGELATTILQEGGTSPADLFFTQDPVYIGAVSEAGLLAPLPADVIERVPAGISGADGDWVGVTARRRVLAYDPAQTPDAQLPASVFELTGEPWRGRVGVSPTHSSFVSFVAAMVAMRGEDETLNWLKGVAANDPQIFDGNEEQLRAIAAGDLDTGLVNHYYVHRLVTEDPAFPVRNHSFAAGDPGDVVMPTTIGALAAGAHPEAAVDFVRFLLSEDAQRHFLEEVGEYPLADGIGTPEGERPLDPALIRDMRLPEVAGNLDVATDLIARSGLI</sequence>
<dbReference type="Proteomes" id="UP000276888">
    <property type="component" value="Chromosome"/>
</dbReference>
<name>A0A3Q9J2G4_9MICO</name>
<dbReference type="RefSeq" id="WP_127096329.1">
    <property type="nucleotide sequence ID" value="NZ_CP031423.1"/>
</dbReference>
<gene>
    <name evidence="4" type="primary">fbpA</name>
    <name evidence="4" type="ORF">CVS47_02469</name>
</gene>
<proteinExistence type="predicted"/>
<evidence type="ECO:0000313" key="4">
    <source>
        <dbReference type="EMBL" id="AZS37822.1"/>
    </source>
</evidence>
<evidence type="ECO:0000256" key="2">
    <source>
        <dbReference type="PIRSR" id="PIRSR002825-1"/>
    </source>
</evidence>
<dbReference type="PROSITE" id="PS51257">
    <property type="entry name" value="PROKAR_LIPOPROTEIN"/>
    <property type="match status" value="1"/>
</dbReference>
<dbReference type="PANTHER" id="PTHR30006:SF24">
    <property type="entry name" value="SLL0237 PROTEIN"/>
    <property type="match status" value="1"/>
</dbReference>
<feature type="binding site" evidence="2">
    <location>
        <position position="242"/>
    </location>
    <ligand>
        <name>Fe cation</name>
        <dbReference type="ChEBI" id="CHEBI:24875"/>
    </ligand>
</feature>
<evidence type="ECO:0000256" key="3">
    <source>
        <dbReference type="SAM" id="SignalP"/>
    </source>
</evidence>